<dbReference type="SUPFAM" id="SSF52540">
    <property type="entry name" value="P-loop containing nucleoside triphosphate hydrolases"/>
    <property type="match status" value="1"/>
</dbReference>
<dbReference type="PROSITE" id="PS50893">
    <property type="entry name" value="ABC_TRANSPORTER_2"/>
    <property type="match status" value="1"/>
</dbReference>
<organism evidence="4 5">
    <name type="scientific">Prosthecochloris marina</name>
    <dbReference type="NCBI Taxonomy" id="2017681"/>
    <lineage>
        <taxon>Bacteria</taxon>
        <taxon>Pseudomonadati</taxon>
        <taxon>Chlorobiota</taxon>
        <taxon>Chlorobiia</taxon>
        <taxon>Chlorobiales</taxon>
        <taxon>Chlorobiaceae</taxon>
        <taxon>Prosthecochloris</taxon>
    </lineage>
</organism>
<reference evidence="5" key="1">
    <citation type="submission" date="2017-10" db="EMBL/GenBank/DDBJ databases">
        <authorList>
            <person name="Gaisin V.A."/>
            <person name="Rysina M.S."/>
            <person name="Grouzdev D.S."/>
        </authorList>
    </citation>
    <scope>NUCLEOTIDE SEQUENCE [LARGE SCALE GENOMIC DNA]</scope>
    <source>
        <strain evidence="5">V1</strain>
    </source>
</reference>
<keyword evidence="2 4" id="KW-0067">ATP-binding</keyword>
<dbReference type="PANTHER" id="PTHR43158:SF10">
    <property type="entry name" value="ABC TRANSPORTER ATP-BINDING PROTEIN YTRB"/>
    <property type="match status" value="1"/>
</dbReference>
<dbReference type="OrthoDB" id="9785229at2"/>
<evidence type="ECO:0000256" key="2">
    <source>
        <dbReference type="ARBA" id="ARBA00022840"/>
    </source>
</evidence>
<dbReference type="InterPro" id="IPR003439">
    <property type="entry name" value="ABC_transporter-like_ATP-bd"/>
</dbReference>
<name>A0A317T2W2_9CHLB</name>
<dbReference type="RefSeq" id="WP_110024290.1">
    <property type="nucleotide sequence ID" value="NZ_PDNZ01000011.1"/>
</dbReference>
<dbReference type="CDD" id="cd03230">
    <property type="entry name" value="ABC_DR_subfamily_A"/>
    <property type="match status" value="1"/>
</dbReference>
<dbReference type="EMBL" id="PDNZ01000011">
    <property type="protein sequence ID" value="PWW81032.1"/>
    <property type="molecule type" value="Genomic_DNA"/>
</dbReference>
<evidence type="ECO:0000313" key="5">
    <source>
        <dbReference type="Proteomes" id="UP000246278"/>
    </source>
</evidence>
<dbReference type="Pfam" id="PF00005">
    <property type="entry name" value="ABC_tran"/>
    <property type="match status" value="1"/>
</dbReference>
<dbReference type="PANTHER" id="PTHR43158">
    <property type="entry name" value="SKFA PEPTIDE EXPORT ATP-BINDING PROTEIN SKFE"/>
    <property type="match status" value="1"/>
</dbReference>
<protein>
    <submittedName>
        <fullName evidence="4">ABC transporter ATP-binding protein</fullName>
    </submittedName>
</protein>
<dbReference type="GO" id="GO:0005524">
    <property type="term" value="F:ATP binding"/>
    <property type="evidence" value="ECO:0007669"/>
    <property type="project" value="UniProtKB-KW"/>
</dbReference>
<keyword evidence="1" id="KW-0547">Nucleotide-binding</keyword>
<dbReference type="Gene3D" id="3.40.50.300">
    <property type="entry name" value="P-loop containing nucleotide triphosphate hydrolases"/>
    <property type="match status" value="1"/>
</dbReference>
<dbReference type="Proteomes" id="UP000246278">
    <property type="component" value="Unassembled WGS sequence"/>
</dbReference>
<keyword evidence="5" id="KW-1185">Reference proteome</keyword>
<dbReference type="InterPro" id="IPR003593">
    <property type="entry name" value="AAA+_ATPase"/>
</dbReference>
<gene>
    <name evidence="4" type="ORF">CR164_12260</name>
</gene>
<feature type="domain" description="ABC transporter" evidence="3">
    <location>
        <begin position="5"/>
        <end position="231"/>
    </location>
</feature>
<evidence type="ECO:0000313" key="4">
    <source>
        <dbReference type="EMBL" id="PWW81032.1"/>
    </source>
</evidence>
<evidence type="ECO:0000256" key="1">
    <source>
        <dbReference type="ARBA" id="ARBA00022741"/>
    </source>
</evidence>
<dbReference type="AlphaFoldDB" id="A0A317T2W2"/>
<proteinExistence type="predicted"/>
<accession>A0A317T2W2</accession>
<comment type="caution">
    <text evidence="4">The sequence shown here is derived from an EMBL/GenBank/DDBJ whole genome shotgun (WGS) entry which is preliminary data.</text>
</comment>
<sequence length="295" mass="33425">MDTLIECVDLRHAYGKKTVLHGISFNVKAGSIFGLLGKNGAGKSTVINILMGFLQASGGTCRILGEESHALSPSTRSRIGLLQEGFVQYDFMSVAELDRYYAPFYPEWNRDIYYDLISRMNMPASRRLSEMSHGQRSQVVLGLIMAQMPQLMILDDYSMGLDVGYRRLFIDFLRDYVTFHGTTVLLTSHVVQELDRIIDHMVVLKEGSISSCMAKKKFMETFRSFTFDSTAASLQMTVDDRILGVEHNRQTTTVYGFFNRSELQEYLEEHRIPCSGITSVTMTFEDAFIGLTGKY</sequence>
<evidence type="ECO:0000259" key="3">
    <source>
        <dbReference type="PROSITE" id="PS50893"/>
    </source>
</evidence>
<dbReference type="GO" id="GO:0016887">
    <property type="term" value="F:ATP hydrolysis activity"/>
    <property type="evidence" value="ECO:0007669"/>
    <property type="project" value="InterPro"/>
</dbReference>
<dbReference type="SMART" id="SM00382">
    <property type="entry name" value="AAA"/>
    <property type="match status" value="1"/>
</dbReference>
<dbReference type="InterPro" id="IPR027417">
    <property type="entry name" value="P-loop_NTPase"/>
</dbReference>